<feature type="compositionally biased region" description="Low complexity" evidence="1">
    <location>
        <begin position="178"/>
        <end position="194"/>
    </location>
</feature>
<comment type="caution">
    <text evidence="4">The sequence shown here is derived from an EMBL/GenBank/DDBJ whole genome shotgun (WGS) entry which is preliminary data.</text>
</comment>
<keyword evidence="2" id="KW-0472">Membrane</keyword>
<protein>
    <submittedName>
        <fullName evidence="4">Helix-turn-helix domain-containing protein</fullName>
    </submittedName>
</protein>
<dbReference type="GO" id="GO:0003677">
    <property type="term" value="F:DNA binding"/>
    <property type="evidence" value="ECO:0007669"/>
    <property type="project" value="InterPro"/>
</dbReference>
<evidence type="ECO:0000256" key="2">
    <source>
        <dbReference type="SAM" id="Phobius"/>
    </source>
</evidence>
<dbReference type="RefSeq" id="WP_264327303.1">
    <property type="nucleotide sequence ID" value="NZ_JADEXQ010000107.1"/>
</dbReference>
<sequence>MESRLAEQLTRISEQLKSTREQAGIELEQVASQTFIPLRLLKAMDEGKFERLPEPVFVQGFIRRYGDVVGLDGKNLAQEFTVQPPTLKKPAEEFLSYHPDDEPAAAPRNNRSTSKLKVPEPLPPEPAAPEAPAPSPVEAVAPPATTPIPDPATTPIPDPPVAEPPAAITPPAVAETASTPSPTTEVVAPETPTVKAEPPSIPTAEPAVAATAVPEAPAPAVSEPPSLETASTANLTPPPVVASETPAETAPEPPTPRTTVAQATEDYWSPSPMGNNPPSGNEGNNKLVYWIAGLAALALLALGAILISQPKSGNDNRGQSSESSSRQSDTAQEAKQPPPASPAPSPQSDAPITLSIKVTDDSWVEVITDGKVVISEILPQGTTQTWTAKDRLSITSGNAQGVTFSYNQAAEKPMGPTANPLTLVFPPKP</sequence>
<feature type="compositionally biased region" description="Low complexity" evidence="1">
    <location>
        <begin position="269"/>
        <end position="280"/>
    </location>
</feature>
<evidence type="ECO:0000256" key="1">
    <source>
        <dbReference type="SAM" id="MobiDB-lite"/>
    </source>
</evidence>
<feature type="compositionally biased region" description="Pro residues" evidence="1">
    <location>
        <begin position="144"/>
        <end position="163"/>
    </location>
</feature>
<dbReference type="Proteomes" id="UP000625316">
    <property type="component" value="Unassembled WGS sequence"/>
</dbReference>
<proteinExistence type="predicted"/>
<feature type="compositionally biased region" description="Low complexity" evidence="1">
    <location>
        <begin position="319"/>
        <end position="335"/>
    </location>
</feature>
<dbReference type="Pfam" id="PF13464">
    <property type="entry name" value="RodZ_C"/>
    <property type="match status" value="1"/>
</dbReference>
<reference evidence="4" key="1">
    <citation type="submission" date="2020-10" db="EMBL/GenBank/DDBJ databases">
        <authorList>
            <person name="Castelo-Branco R."/>
            <person name="Eusebio N."/>
            <person name="Adriana R."/>
            <person name="Vieira A."/>
            <person name="Brugerolle De Fraissinette N."/>
            <person name="Rezende De Castro R."/>
            <person name="Schneider M.P."/>
            <person name="Vasconcelos V."/>
            <person name="Leao P.N."/>
        </authorList>
    </citation>
    <scope>NUCLEOTIDE SEQUENCE</scope>
    <source>
        <strain evidence="4">LEGE 11480</strain>
    </source>
</reference>
<keyword evidence="5" id="KW-1185">Reference proteome</keyword>
<keyword evidence="2" id="KW-1133">Transmembrane helix</keyword>
<evidence type="ECO:0000259" key="3">
    <source>
        <dbReference type="Pfam" id="PF13464"/>
    </source>
</evidence>
<feature type="compositionally biased region" description="Low complexity" evidence="1">
    <location>
        <begin position="202"/>
        <end position="226"/>
    </location>
</feature>
<dbReference type="Gene3D" id="1.10.260.40">
    <property type="entry name" value="lambda repressor-like DNA-binding domains"/>
    <property type="match status" value="1"/>
</dbReference>
<evidence type="ECO:0000313" key="4">
    <source>
        <dbReference type="EMBL" id="MBE9032486.1"/>
    </source>
</evidence>
<accession>A0A928VT14</accession>
<evidence type="ECO:0000313" key="5">
    <source>
        <dbReference type="Proteomes" id="UP000625316"/>
    </source>
</evidence>
<feature type="compositionally biased region" description="Pro residues" evidence="1">
    <location>
        <begin position="120"/>
        <end position="135"/>
    </location>
</feature>
<name>A0A928VT14_9CYAN</name>
<dbReference type="PANTHER" id="PTHR34475:SF1">
    <property type="entry name" value="CYTOSKELETON PROTEIN RODZ"/>
    <property type="match status" value="1"/>
</dbReference>
<feature type="domain" description="Cytoskeleton protein RodZ-like C-terminal" evidence="3">
    <location>
        <begin position="356"/>
        <end position="417"/>
    </location>
</feature>
<dbReference type="Pfam" id="PF13413">
    <property type="entry name" value="HTH_25"/>
    <property type="match status" value="1"/>
</dbReference>
<dbReference type="InterPro" id="IPR010982">
    <property type="entry name" value="Lambda_DNA-bd_dom_sf"/>
</dbReference>
<feature type="compositionally biased region" description="Pro residues" evidence="1">
    <location>
        <begin position="336"/>
        <end position="345"/>
    </location>
</feature>
<dbReference type="AlphaFoldDB" id="A0A928VT14"/>
<dbReference type="InterPro" id="IPR025194">
    <property type="entry name" value="RodZ-like_C"/>
</dbReference>
<feature type="transmembrane region" description="Helical" evidence="2">
    <location>
        <begin position="287"/>
        <end position="307"/>
    </location>
</feature>
<keyword evidence="2" id="KW-0812">Transmembrane</keyword>
<feature type="region of interest" description="Disordered" evidence="1">
    <location>
        <begin position="311"/>
        <end position="351"/>
    </location>
</feature>
<dbReference type="PANTHER" id="PTHR34475">
    <property type="match status" value="1"/>
</dbReference>
<gene>
    <name evidence="4" type="ORF">IQ266_22365</name>
</gene>
<organism evidence="4 5">
    <name type="scientific">Romeriopsis navalis LEGE 11480</name>
    <dbReference type="NCBI Taxonomy" id="2777977"/>
    <lineage>
        <taxon>Bacteria</taxon>
        <taxon>Bacillati</taxon>
        <taxon>Cyanobacteriota</taxon>
        <taxon>Cyanophyceae</taxon>
        <taxon>Leptolyngbyales</taxon>
        <taxon>Leptolyngbyaceae</taxon>
        <taxon>Romeriopsis</taxon>
        <taxon>Romeriopsis navalis</taxon>
    </lineage>
</organism>
<feature type="region of interest" description="Disordered" evidence="1">
    <location>
        <begin position="97"/>
        <end position="280"/>
    </location>
</feature>
<dbReference type="EMBL" id="JADEXQ010000107">
    <property type="protein sequence ID" value="MBE9032486.1"/>
    <property type="molecule type" value="Genomic_DNA"/>
</dbReference>
<dbReference type="InterPro" id="IPR050400">
    <property type="entry name" value="Bact_Cytoskel_RodZ"/>
</dbReference>